<dbReference type="PANTHER" id="PTHR46008">
    <property type="entry name" value="LEAF RUST 10 DISEASE-RESISTANCE LOCUS RECEPTOR-LIKE PROTEIN KINASE-LIKE 1.4"/>
    <property type="match status" value="1"/>
</dbReference>
<name>A0AAX6ERT5_IRIPA</name>
<evidence type="ECO:0000256" key="4">
    <source>
        <dbReference type="SAM" id="MobiDB-lite"/>
    </source>
</evidence>
<keyword evidence="7" id="KW-0418">Kinase</keyword>
<evidence type="ECO:0000256" key="1">
    <source>
        <dbReference type="ARBA" id="ARBA00022741"/>
    </source>
</evidence>
<dbReference type="InterPro" id="IPR011009">
    <property type="entry name" value="Kinase-like_dom_sf"/>
</dbReference>
<keyword evidence="2 3" id="KW-0067">ATP-binding</keyword>
<feature type="region of interest" description="Disordered" evidence="4">
    <location>
        <begin position="1"/>
        <end position="25"/>
    </location>
</feature>
<dbReference type="GO" id="GO:0004672">
    <property type="term" value="F:protein kinase activity"/>
    <property type="evidence" value="ECO:0007669"/>
    <property type="project" value="InterPro"/>
</dbReference>
<evidence type="ECO:0000313" key="8">
    <source>
        <dbReference type="Proteomes" id="UP001140949"/>
    </source>
</evidence>
<dbReference type="SUPFAM" id="SSF56112">
    <property type="entry name" value="Protein kinase-like (PK-like)"/>
    <property type="match status" value="1"/>
</dbReference>
<dbReference type="AlphaFoldDB" id="A0AAX6ERT5"/>
<reference evidence="7" key="2">
    <citation type="submission" date="2023-04" db="EMBL/GenBank/DDBJ databases">
        <authorList>
            <person name="Bruccoleri R.E."/>
            <person name="Oakeley E.J."/>
            <person name="Faust A.-M."/>
            <person name="Dessus-Babus S."/>
            <person name="Altorfer M."/>
            <person name="Burckhardt D."/>
            <person name="Oertli M."/>
            <person name="Naumann U."/>
            <person name="Petersen F."/>
            <person name="Wong J."/>
        </authorList>
    </citation>
    <scope>NUCLEOTIDE SEQUENCE</scope>
    <source>
        <strain evidence="7">GSM-AAB239-AS_SAM_17_03QT</strain>
        <tissue evidence="7">Leaf</tissue>
    </source>
</reference>
<feature type="binding site" evidence="3">
    <location>
        <position position="126"/>
    </location>
    <ligand>
        <name>ATP</name>
        <dbReference type="ChEBI" id="CHEBI:30616"/>
    </ligand>
</feature>
<keyword evidence="1 3" id="KW-0547">Nucleotide-binding</keyword>
<keyword evidence="5" id="KW-0472">Membrane</keyword>
<accession>A0AAX6ERT5</accession>
<dbReference type="Pfam" id="PF07714">
    <property type="entry name" value="PK_Tyr_Ser-Thr"/>
    <property type="match status" value="1"/>
</dbReference>
<keyword evidence="7" id="KW-0808">Transferase</keyword>
<dbReference type="PROSITE" id="PS50011">
    <property type="entry name" value="PROTEIN_KINASE_DOM"/>
    <property type="match status" value="1"/>
</dbReference>
<dbReference type="PANTHER" id="PTHR46008:SF18">
    <property type="entry name" value="PROTEIN KINASE DOMAIN-CONTAINING PROTEIN"/>
    <property type="match status" value="1"/>
</dbReference>
<dbReference type="Gene3D" id="1.10.510.10">
    <property type="entry name" value="Transferase(Phosphotransferase) domain 1"/>
    <property type="match status" value="1"/>
</dbReference>
<dbReference type="InterPro" id="IPR000719">
    <property type="entry name" value="Prot_kinase_dom"/>
</dbReference>
<dbReference type="InterPro" id="IPR001245">
    <property type="entry name" value="Ser-Thr/Tyr_kinase_cat_dom"/>
</dbReference>
<dbReference type="InterPro" id="IPR017441">
    <property type="entry name" value="Protein_kinase_ATP_BS"/>
</dbReference>
<dbReference type="Gene3D" id="3.30.200.20">
    <property type="entry name" value="Phosphorylase Kinase, domain 1"/>
    <property type="match status" value="1"/>
</dbReference>
<dbReference type="EMBL" id="JANAVB010034616">
    <property type="protein sequence ID" value="KAJ6806549.1"/>
    <property type="molecule type" value="Genomic_DNA"/>
</dbReference>
<keyword evidence="5" id="KW-1133">Transmembrane helix</keyword>
<feature type="domain" description="Protein kinase" evidence="6">
    <location>
        <begin position="98"/>
        <end position="396"/>
    </location>
</feature>
<keyword evidence="5" id="KW-0812">Transmembrane</keyword>
<evidence type="ECO:0000313" key="7">
    <source>
        <dbReference type="EMBL" id="KAJ6806549.1"/>
    </source>
</evidence>
<dbReference type="Proteomes" id="UP001140949">
    <property type="component" value="Unassembled WGS sequence"/>
</dbReference>
<evidence type="ECO:0000256" key="5">
    <source>
        <dbReference type="SAM" id="Phobius"/>
    </source>
</evidence>
<evidence type="ECO:0000256" key="2">
    <source>
        <dbReference type="ARBA" id="ARBA00022840"/>
    </source>
</evidence>
<gene>
    <name evidence="7" type="ORF">M6B38_175450</name>
</gene>
<sequence length="397" mass="43944">MDSSSLLFTPPPPPRRAPHRLSSTAPAPAADRHPLLLIFAASCFAAALLFLLWAALSFLRARRRNRNKLCVAELSRAAGRPIPPVFSYERLRRATNNFDPSLKLGDGGFGSVYLARLDDGLPAAVKRLHRRLPFSSSARLFCNEVLLLSSLHHPNLLRLHGYCPDPRSLLLVYDYVPNGTLAHHLHSASPLPFPVRLDIALQIASALQYLHCHLDPPVVHRDVTSANIFLEKDFRVKLGDFGLSRLLSLSDSSEYVCCTGPQGTPGYLDPDYHRSFRLTEKSDIYSFGVVMLELITGMKAVDMGRDKGEVSLAELAVARIQRGALREVLDPALVPRHGEEWMVGTVEAVAELAFRCVAEEKDDRPGATEVVEELRRIRGQVQDAAADGRGPRHDFTV</sequence>
<evidence type="ECO:0000256" key="3">
    <source>
        <dbReference type="PROSITE-ProRule" id="PRU10141"/>
    </source>
</evidence>
<proteinExistence type="predicted"/>
<organism evidence="7 8">
    <name type="scientific">Iris pallida</name>
    <name type="common">Sweet iris</name>
    <dbReference type="NCBI Taxonomy" id="29817"/>
    <lineage>
        <taxon>Eukaryota</taxon>
        <taxon>Viridiplantae</taxon>
        <taxon>Streptophyta</taxon>
        <taxon>Embryophyta</taxon>
        <taxon>Tracheophyta</taxon>
        <taxon>Spermatophyta</taxon>
        <taxon>Magnoliopsida</taxon>
        <taxon>Liliopsida</taxon>
        <taxon>Asparagales</taxon>
        <taxon>Iridaceae</taxon>
        <taxon>Iridoideae</taxon>
        <taxon>Irideae</taxon>
        <taxon>Iris</taxon>
    </lineage>
</organism>
<evidence type="ECO:0000259" key="6">
    <source>
        <dbReference type="PROSITE" id="PS50011"/>
    </source>
</evidence>
<feature type="transmembrane region" description="Helical" evidence="5">
    <location>
        <begin position="35"/>
        <end position="59"/>
    </location>
</feature>
<dbReference type="PROSITE" id="PS00109">
    <property type="entry name" value="PROTEIN_KINASE_TYR"/>
    <property type="match status" value="1"/>
</dbReference>
<protein>
    <submittedName>
        <fullName evidence="7">Serine/threonine-protein kinase</fullName>
    </submittedName>
</protein>
<comment type="caution">
    <text evidence="7">The sequence shown here is derived from an EMBL/GenBank/DDBJ whole genome shotgun (WGS) entry which is preliminary data.</text>
</comment>
<dbReference type="GO" id="GO:0005524">
    <property type="term" value="F:ATP binding"/>
    <property type="evidence" value="ECO:0007669"/>
    <property type="project" value="UniProtKB-UniRule"/>
</dbReference>
<dbReference type="PROSITE" id="PS00107">
    <property type="entry name" value="PROTEIN_KINASE_ATP"/>
    <property type="match status" value="1"/>
</dbReference>
<keyword evidence="8" id="KW-1185">Reference proteome</keyword>
<reference evidence="7" key="1">
    <citation type="journal article" date="2023" name="GigaByte">
        <title>Genome assembly of the bearded iris, Iris pallida Lam.</title>
        <authorList>
            <person name="Bruccoleri R.E."/>
            <person name="Oakeley E.J."/>
            <person name="Faust A.M.E."/>
            <person name="Altorfer M."/>
            <person name="Dessus-Babus S."/>
            <person name="Burckhardt D."/>
            <person name="Oertli M."/>
            <person name="Naumann U."/>
            <person name="Petersen F."/>
            <person name="Wong J."/>
        </authorList>
    </citation>
    <scope>NUCLEOTIDE SEQUENCE</scope>
    <source>
        <strain evidence="7">GSM-AAB239-AS_SAM_17_03QT</strain>
    </source>
</reference>
<dbReference type="InterPro" id="IPR008266">
    <property type="entry name" value="Tyr_kinase_AS"/>
</dbReference>